<evidence type="ECO:0000313" key="1">
    <source>
        <dbReference type="EMBL" id="KAF3951880.1"/>
    </source>
</evidence>
<proteinExistence type="predicted"/>
<sequence length="73" mass="8253">MLKIGALIASGVDLWTSLSTTHGSAASNFLCLFRVTTRQNHSTFNHELKTTLSTHKSIIPDILDFWLLFKKNY</sequence>
<dbReference type="Proteomes" id="UP000737018">
    <property type="component" value="Unassembled WGS sequence"/>
</dbReference>
<reference evidence="1" key="1">
    <citation type="submission" date="2020-03" db="EMBL/GenBank/DDBJ databases">
        <title>Castanea mollissima Vanexum genome sequencing.</title>
        <authorList>
            <person name="Staton M."/>
        </authorList>
    </citation>
    <scope>NUCLEOTIDE SEQUENCE</scope>
    <source>
        <tissue evidence="1">Leaf</tissue>
    </source>
</reference>
<name>A0A8J4VEA7_9ROSI</name>
<keyword evidence="2" id="KW-1185">Reference proteome</keyword>
<gene>
    <name evidence="1" type="ORF">CMV_022512</name>
</gene>
<organism evidence="1 2">
    <name type="scientific">Castanea mollissima</name>
    <name type="common">Chinese chestnut</name>
    <dbReference type="NCBI Taxonomy" id="60419"/>
    <lineage>
        <taxon>Eukaryota</taxon>
        <taxon>Viridiplantae</taxon>
        <taxon>Streptophyta</taxon>
        <taxon>Embryophyta</taxon>
        <taxon>Tracheophyta</taxon>
        <taxon>Spermatophyta</taxon>
        <taxon>Magnoliopsida</taxon>
        <taxon>eudicotyledons</taxon>
        <taxon>Gunneridae</taxon>
        <taxon>Pentapetalae</taxon>
        <taxon>rosids</taxon>
        <taxon>fabids</taxon>
        <taxon>Fagales</taxon>
        <taxon>Fagaceae</taxon>
        <taxon>Castanea</taxon>
    </lineage>
</organism>
<accession>A0A8J4VEA7</accession>
<protein>
    <submittedName>
        <fullName evidence="1">Uncharacterized protein</fullName>
    </submittedName>
</protein>
<dbReference type="AlphaFoldDB" id="A0A8J4VEA7"/>
<comment type="caution">
    <text evidence="1">The sequence shown here is derived from an EMBL/GenBank/DDBJ whole genome shotgun (WGS) entry which is preliminary data.</text>
</comment>
<evidence type="ECO:0000313" key="2">
    <source>
        <dbReference type="Proteomes" id="UP000737018"/>
    </source>
</evidence>
<dbReference type="EMBL" id="JRKL02004740">
    <property type="protein sequence ID" value="KAF3951880.1"/>
    <property type="molecule type" value="Genomic_DNA"/>
</dbReference>